<feature type="compositionally biased region" description="Basic and acidic residues" evidence="1">
    <location>
        <begin position="15"/>
        <end position="32"/>
    </location>
</feature>
<reference evidence="4" key="1">
    <citation type="journal article" date="2019" name="Int. J. Syst. Evol. Microbiol.">
        <title>The Global Catalogue of Microorganisms (GCM) 10K type strain sequencing project: providing services to taxonomists for standard genome sequencing and annotation.</title>
        <authorList>
            <consortium name="The Broad Institute Genomics Platform"/>
            <consortium name="The Broad Institute Genome Sequencing Center for Infectious Disease"/>
            <person name="Wu L."/>
            <person name="Ma J."/>
        </authorList>
    </citation>
    <scope>NUCLEOTIDE SEQUENCE [LARGE SCALE GENOMIC DNA]</scope>
    <source>
        <strain evidence="4">JCM 16908</strain>
    </source>
</reference>
<dbReference type="Gene3D" id="1.10.1200.10">
    <property type="entry name" value="ACP-like"/>
    <property type="match status" value="1"/>
</dbReference>
<evidence type="ECO:0000313" key="3">
    <source>
        <dbReference type="EMBL" id="GAA3808455.1"/>
    </source>
</evidence>
<evidence type="ECO:0000313" key="4">
    <source>
        <dbReference type="Proteomes" id="UP001500888"/>
    </source>
</evidence>
<protein>
    <recommendedName>
        <fullName evidence="2">Carrier domain-containing protein</fullName>
    </recommendedName>
</protein>
<dbReference type="Pfam" id="PF00550">
    <property type="entry name" value="PP-binding"/>
    <property type="match status" value="1"/>
</dbReference>
<gene>
    <name evidence="3" type="ORF">GCM10022226_30740</name>
</gene>
<dbReference type="Proteomes" id="UP001500888">
    <property type="component" value="Unassembled WGS sequence"/>
</dbReference>
<dbReference type="SUPFAM" id="SSF47336">
    <property type="entry name" value="ACP-like"/>
    <property type="match status" value="1"/>
</dbReference>
<accession>A0ABP7HZV9</accession>
<dbReference type="InterPro" id="IPR036736">
    <property type="entry name" value="ACP-like_sf"/>
</dbReference>
<keyword evidence="4" id="KW-1185">Reference proteome</keyword>
<organism evidence="3 4">
    <name type="scientific">Sphaerisporangium flaviroseum</name>
    <dbReference type="NCBI Taxonomy" id="509199"/>
    <lineage>
        <taxon>Bacteria</taxon>
        <taxon>Bacillati</taxon>
        <taxon>Actinomycetota</taxon>
        <taxon>Actinomycetes</taxon>
        <taxon>Streptosporangiales</taxon>
        <taxon>Streptosporangiaceae</taxon>
        <taxon>Sphaerisporangium</taxon>
    </lineage>
</organism>
<dbReference type="InterPro" id="IPR009081">
    <property type="entry name" value="PP-bd_ACP"/>
</dbReference>
<comment type="caution">
    <text evidence="3">The sequence shown here is derived from an EMBL/GenBank/DDBJ whole genome shotgun (WGS) entry which is preliminary data.</text>
</comment>
<dbReference type="PROSITE" id="PS50075">
    <property type="entry name" value="CARRIER"/>
    <property type="match status" value="1"/>
</dbReference>
<proteinExistence type="predicted"/>
<sequence>MWGSGGAAYIRPTHRREALERRRRGTGDEEGRATVTTAIDDHKKEIRDIVCKVLEIDPDELSDDDSFKDEHEMDSMGAIEILAALEQNYNITIDQSELVRMVNLSGVYDVVVEAAGWEREPAG</sequence>
<evidence type="ECO:0000259" key="2">
    <source>
        <dbReference type="PROSITE" id="PS50075"/>
    </source>
</evidence>
<name>A0ABP7HZV9_9ACTN</name>
<feature type="region of interest" description="Disordered" evidence="1">
    <location>
        <begin position="1"/>
        <end position="32"/>
    </location>
</feature>
<feature type="domain" description="Carrier" evidence="2">
    <location>
        <begin position="37"/>
        <end position="115"/>
    </location>
</feature>
<dbReference type="EMBL" id="BAAAZR010000006">
    <property type="protein sequence ID" value="GAA3808455.1"/>
    <property type="molecule type" value="Genomic_DNA"/>
</dbReference>
<evidence type="ECO:0000256" key="1">
    <source>
        <dbReference type="SAM" id="MobiDB-lite"/>
    </source>
</evidence>